<protein>
    <submittedName>
        <fullName evidence="4">FecR family protein</fullName>
    </submittedName>
</protein>
<dbReference type="Pfam" id="PF16344">
    <property type="entry name" value="FecR_C"/>
    <property type="match status" value="1"/>
</dbReference>
<feature type="domain" description="Protein FecR C-terminal" evidence="3">
    <location>
        <begin position="307"/>
        <end position="374"/>
    </location>
</feature>
<dbReference type="RefSeq" id="WP_118258330.1">
    <property type="nucleotide sequence ID" value="NZ_CALBWO010000038.1"/>
</dbReference>
<gene>
    <name evidence="4" type="ORF">DWW18_00810</name>
</gene>
<dbReference type="AlphaFoldDB" id="A0A412X6Q4"/>
<dbReference type="Gene3D" id="3.55.50.30">
    <property type="match status" value="1"/>
</dbReference>
<proteinExistence type="predicted"/>
<evidence type="ECO:0000313" key="4">
    <source>
        <dbReference type="EMBL" id="RGV36765.1"/>
    </source>
</evidence>
<accession>A0A412X6Q4</accession>
<evidence type="ECO:0000259" key="3">
    <source>
        <dbReference type="Pfam" id="PF16344"/>
    </source>
</evidence>
<organism evidence="4 5">
    <name type="scientific">Butyricimonas virosa</name>
    <dbReference type="NCBI Taxonomy" id="544645"/>
    <lineage>
        <taxon>Bacteria</taxon>
        <taxon>Pseudomonadati</taxon>
        <taxon>Bacteroidota</taxon>
        <taxon>Bacteroidia</taxon>
        <taxon>Bacteroidales</taxon>
        <taxon>Odoribacteraceae</taxon>
        <taxon>Butyricimonas</taxon>
    </lineage>
</organism>
<keyword evidence="1" id="KW-0812">Transmembrane</keyword>
<name>A0A412X6Q4_9BACT</name>
<sequence length="377" mass="42231">MKEVEDKIKKARGIAQQIEQALSNGDWEQVAPDSPRLHEEVGIPVRLHENIKRHDSFDTKKALNKFIAATRPKRRLSIFYKYAAVVACLVMLGVGYYFYPTTEVTISPSHLPAQSAYLVLNDGKQIKLNQQMQMDYNGLRIINTNEGKVSFQHDKEVPSASPNKLVVPEGTEYSLQLSDGTNVHLNAGSTLIFPSVFGKDARVVELSGEGYFDVTHSNIPFIVKNKSMDVRVLGTTFNMTAYPEDLMVTTTLLTGKVAVTCHSQTDSTTQTTILTPGLQARFQPHEGVLQVDSVDVEEQTAWRRGEFAFEDVKLGNIMTIIGRSFALNVTFDTPELQDIKCFISIQRDKGYEEILKIIHIATGVNFKKDGNNIRVYK</sequence>
<keyword evidence="1" id="KW-1133">Transmembrane helix</keyword>
<dbReference type="EMBL" id="QRZA01000001">
    <property type="protein sequence ID" value="RGV36765.1"/>
    <property type="molecule type" value="Genomic_DNA"/>
</dbReference>
<dbReference type="GO" id="GO:0016989">
    <property type="term" value="F:sigma factor antagonist activity"/>
    <property type="evidence" value="ECO:0007669"/>
    <property type="project" value="TreeGrafter"/>
</dbReference>
<evidence type="ECO:0000259" key="2">
    <source>
        <dbReference type="Pfam" id="PF04773"/>
    </source>
</evidence>
<comment type="caution">
    <text evidence="4">The sequence shown here is derived from an EMBL/GenBank/DDBJ whole genome shotgun (WGS) entry which is preliminary data.</text>
</comment>
<dbReference type="InterPro" id="IPR032508">
    <property type="entry name" value="FecR_C"/>
</dbReference>
<evidence type="ECO:0000256" key="1">
    <source>
        <dbReference type="SAM" id="Phobius"/>
    </source>
</evidence>
<dbReference type="InterPro" id="IPR006860">
    <property type="entry name" value="FecR"/>
</dbReference>
<dbReference type="Gene3D" id="2.60.120.1440">
    <property type="match status" value="1"/>
</dbReference>
<feature type="transmembrane region" description="Helical" evidence="1">
    <location>
        <begin position="79"/>
        <end position="99"/>
    </location>
</feature>
<dbReference type="Proteomes" id="UP000283589">
    <property type="component" value="Unassembled WGS sequence"/>
</dbReference>
<evidence type="ECO:0000313" key="5">
    <source>
        <dbReference type="Proteomes" id="UP000283589"/>
    </source>
</evidence>
<dbReference type="InterPro" id="IPR012373">
    <property type="entry name" value="Ferrdict_sens_TM"/>
</dbReference>
<reference evidence="4 5" key="1">
    <citation type="submission" date="2018-08" db="EMBL/GenBank/DDBJ databases">
        <title>A genome reference for cultivated species of the human gut microbiota.</title>
        <authorList>
            <person name="Zou Y."/>
            <person name="Xue W."/>
            <person name="Luo G."/>
        </authorList>
    </citation>
    <scope>NUCLEOTIDE SEQUENCE [LARGE SCALE GENOMIC DNA]</scope>
    <source>
        <strain evidence="4 5">AF14-49</strain>
    </source>
</reference>
<dbReference type="STRING" id="1121130.GCA_000519105_03754"/>
<dbReference type="PANTHER" id="PTHR30273">
    <property type="entry name" value="PERIPLASMIC SIGNAL SENSOR AND SIGMA FACTOR ACTIVATOR FECR-RELATED"/>
    <property type="match status" value="1"/>
</dbReference>
<dbReference type="PANTHER" id="PTHR30273:SF2">
    <property type="entry name" value="PROTEIN FECR"/>
    <property type="match status" value="1"/>
</dbReference>
<dbReference type="PIRSF" id="PIRSF018266">
    <property type="entry name" value="FecR"/>
    <property type="match status" value="1"/>
</dbReference>
<dbReference type="Pfam" id="PF04773">
    <property type="entry name" value="FecR"/>
    <property type="match status" value="1"/>
</dbReference>
<keyword evidence="1" id="KW-0472">Membrane</keyword>
<feature type="domain" description="FecR protein" evidence="2">
    <location>
        <begin position="166"/>
        <end position="257"/>
    </location>
</feature>